<reference evidence="1" key="1">
    <citation type="journal article" date="2014" name="Front. Microbiol.">
        <title>High frequency of phylogenetically diverse reductive dehalogenase-homologous genes in deep subseafloor sedimentary metagenomes.</title>
        <authorList>
            <person name="Kawai M."/>
            <person name="Futagami T."/>
            <person name="Toyoda A."/>
            <person name="Takaki Y."/>
            <person name="Nishi S."/>
            <person name="Hori S."/>
            <person name="Arai W."/>
            <person name="Tsubouchi T."/>
            <person name="Morono Y."/>
            <person name="Uchiyama I."/>
            <person name="Ito T."/>
            <person name="Fujiyama A."/>
            <person name="Inagaki F."/>
            <person name="Takami H."/>
        </authorList>
    </citation>
    <scope>NUCLEOTIDE SEQUENCE</scope>
    <source>
        <strain evidence="1">Expedition CK06-06</strain>
    </source>
</reference>
<name>X1NJ27_9ZZZZ</name>
<protein>
    <recommendedName>
        <fullName evidence="2">Peptidase C39-like domain-containing protein</fullName>
    </recommendedName>
</protein>
<feature type="non-terminal residue" evidence="1">
    <location>
        <position position="150"/>
    </location>
</feature>
<dbReference type="EMBL" id="BARV01026709">
    <property type="protein sequence ID" value="GAI44007.1"/>
    <property type="molecule type" value="Genomic_DNA"/>
</dbReference>
<sequence>MNRLSGRKSHERAQVKRLVKKTAFLQFILAVAVILFHLTASAVSNAIEGVEAYTWYRGCTPTALSMIYNYHGKHGYPDLYCEPSSFHWDGPGFWIIDWLWTKPYCPKDLVDEFADIYGFPESGGSEEDYGAWPTNNSAVTKVAANHGYKF</sequence>
<evidence type="ECO:0000313" key="1">
    <source>
        <dbReference type="EMBL" id="GAI44007.1"/>
    </source>
</evidence>
<accession>X1NJ27</accession>
<dbReference type="AlphaFoldDB" id="X1NJ27"/>
<proteinExistence type="predicted"/>
<evidence type="ECO:0008006" key="2">
    <source>
        <dbReference type="Google" id="ProtNLM"/>
    </source>
</evidence>
<gene>
    <name evidence="1" type="ORF">S06H3_43116</name>
</gene>
<organism evidence="1">
    <name type="scientific">marine sediment metagenome</name>
    <dbReference type="NCBI Taxonomy" id="412755"/>
    <lineage>
        <taxon>unclassified sequences</taxon>
        <taxon>metagenomes</taxon>
        <taxon>ecological metagenomes</taxon>
    </lineage>
</organism>
<comment type="caution">
    <text evidence="1">The sequence shown here is derived from an EMBL/GenBank/DDBJ whole genome shotgun (WGS) entry which is preliminary data.</text>
</comment>